<evidence type="ECO:0000313" key="1">
    <source>
        <dbReference type="EMBL" id="KAH9371141.1"/>
    </source>
</evidence>
<proteinExistence type="predicted"/>
<comment type="caution">
    <text evidence="1">The sequence shown here is derived from an EMBL/GenBank/DDBJ whole genome shotgun (WGS) entry which is preliminary data.</text>
</comment>
<dbReference type="Proteomes" id="UP000821853">
    <property type="component" value="Chromosome 3"/>
</dbReference>
<dbReference type="EMBL" id="JABSTR010000005">
    <property type="protein sequence ID" value="KAH9371141.1"/>
    <property type="molecule type" value="Genomic_DNA"/>
</dbReference>
<dbReference type="OrthoDB" id="6486675at2759"/>
<accession>A0A9J6G787</accession>
<sequence>MIKDASIFACIRTERGAEVRHFTLHDANSVPVETNQVLGDVTVKQDKERVWCRFSMPVRVAGSDLTGHLHQLYFWGQANVTTGQIELRPPYKRSNGTIQPVPILLSSLTSATRVRTAKSPGSRTARYPGASVRAGHRCRRVQSHADQPQLDLRVVSAQSCVPVVRTLNESRWCLRASPDYVWECGFINIASWTLVGISLWVYAAEQFGWSSPPESRALSLRLSSHLPNHVMFTALPPHWTAGFPRDPCRALAAERGERRLLSGPRGLPRLPPSPHSSFLKTDATLVEKGRQRSDFAKTLDFVTLDFGDRGEQLA</sequence>
<keyword evidence="2" id="KW-1185">Reference proteome</keyword>
<dbReference type="VEuPathDB" id="VectorBase:HLOH_050072"/>
<organism evidence="1 2">
    <name type="scientific">Haemaphysalis longicornis</name>
    <name type="common">Bush tick</name>
    <dbReference type="NCBI Taxonomy" id="44386"/>
    <lineage>
        <taxon>Eukaryota</taxon>
        <taxon>Metazoa</taxon>
        <taxon>Ecdysozoa</taxon>
        <taxon>Arthropoda</taxon>
        <taxon>Chelicerata</taxon>
        <taxon>Arachnida</taxon>
        <taxon>Acari</taxon>
        <taxon>Parasitiformes</taxon>
        <taxon>Ixodida</taxon>
        <taxon>Ixodoidea</taxon>
        <taxon>Ixodidae</taxon>
        <taxon>Haemaphysalinae</taxon>
        <taxon>Haemaphysalis</taxon>
    </lineage>
</organism>
<reference evidence="1 2" key="1">
    <citation type="journal article" date="2020" name="Cell">
        <title>Large-Scale Comparative Analyses of Tick Genomes Elucidate Their Genetic Diversity and Vector Capacities.</title>
        <authorList>
            <consortium name="Tick Genome and Microbiome Consortium (TIGMIC)"/>
            <person name="Jia N."/>
            <person name="Wang J."/>
            <person name="Shi W."/>
            <person name="Du L."/>
            <person name="Sun Y."/>
            <person name="Zhan W."/>
            <person name="Jiang J.F."/>
            <person name="Wang Q."/>
            <person name="Zhang B."/>
            <person name="Ji P."/>
            <person name="Bell-Sakyi L."/>
            <person name="Cui X.M."/>
            <person name="Yuan T.T."/>
            <person name="Jiang B.G."/>
            <person name="Yang W.F."/>
            <person name="Lam T.T."/>
            <person name="Chang Q.C."/>
            <person name="Ding S.J."/>
            <person name="Wang X.J."/>
            <person name="Zhu J.G."/>
            <person name="Ruan X.D."/>
            <person name="Zhao L."/>
            <person name="Wei J.T."/>
            <person name="Ye R.Z."/>
            <person name="Que T.C."/>
            <person name="Du C.H."/>
            <person name="Zhou Y.H."/>
            <person name="Cheng J.X."/>
            <person name="Dai P.F."/>
            <person name="Guo W.B."/>
            <person name="Han X.H."/>
            <person name="Huang E.J."/>
            <person name="Li L.F."/>
            <person name="Wei W."/>
            <person name="Gao Y.C."/>
            <person name="Liu J.Z."/>
            <person name="Shao H.Z."/>
            <person name="Wang X."/>
            <person name="Wang C.C."/>
            <person name="Yang T.C."/>
            <person name="Huo Q.B."/>
            <person name="Li W."/>
            <person name="Chen H.Y."/>
            <person name="Chen S.E."/>
            <person name="Zhou L.G."/>
            <person name="Ni X.B."/>
            <person name="Tian J.H."/>
            <person name="Sheng Y."/>
            <person name="Liu T."/>
            <person name="Pan Y.S."/>
            <person name="Xia L.Y."/>
            <person name="Li J."/>
            <person name="Zhao F."/>
            <person name="Cao W.C."/>
        </authorList>
    </citation>
    <scope>NUCLEOTIDE SEQUENCE [LARGE SCALE GENOMIC DNA]</scope>
    <source>
        <strain evidence="1">HaeL-2018</strain>
    </source>
</reference>
<protein>
    <submittedName>
        <fullName evidence="1">Uncharacterized protein</fullName>
    </submittedName>
</protein>
<dbReference type="AlphaFoldDB" id="A0A9J6G787"/>
<name>A0A9J6G787_HAELO</name>
<evidence type="ECO:0000313" key="2">
    <source>
        <dbReference type="Proteomes" id="UP000821853"/>
    </source>
</evidence>
<gene>
    <name evidence="1" type="ORF">HPB48_000032</name>
</gene>